<dbReference type="KEGG" id="rher:EHE19_019425"/>
<proteinExistence type="predicted"/>
<gene>
    <name evidence="1" type="ORF">EHE19_019425</name>
</gene>
<sequence>MDLQNNLVNSEMLNEDNAIDIVESKLKPGETLVLDIGNNYFNQTDKLYDLLLTSGYYVRKSFVNGRNQLLVSFKDNKHQMY</sequence>
<keyword evidence="2" id="KW-1185">Reference proteome</keyword>
<organism evidence="1 2">
    <name type="scientific">Ruminiclostridium herbifermentans</name>
    <dbReference type="NCBI Taxonomy" id="2488810"/>
    <lineage>
        <taxon>Bacteria</taxon>
        <taxon>Bacillati</taxon>
        <taxon>Bacillota</taxon>
        <taxon>Clostridia</taxon>
        <taxon>Eubacteriales</taxon>
        <taxon>Oscillospiraceae</taxon>
        <taxon>Ruminiclostridium</taxon>
    </lineage>
</organism>
<reference evidence="1 2" key="1">
    <citation type="submission" date="2020-09" db="EMBL/GenBank/DDBJ databases">
        <title>Characterization and genome sequencing of Ruminiclostridium sp. nov. MA18.</title>
        <authorList>
            <person name="Rettenmaier R."/>
            <person name="Kowollik M.-L."/>
            <person name="Liebl W."/>
            <person name="Zverlov V."/>
        </authorList>
    </citation>
    <scope>NUCLEOTIDE SEQUENCE [LARGE SCALE GENOMIC DNA]</scope>
    <source>
        <strain evidence="1 2">MA18</strain>
    </source>
</reference>
<name>A0A4U7J8T0_9FIRM</name>
<evidence type="ECO:0000313" key="2">
    <source>
        <dbReference type="Proteomes" id="UP000306409"/>
    </source>
</evidence>
<dbReference type="Proteomes" id="UP000306409">
    <property type="component" value="Chromosome"/>
</dbReference>
<accession>A0A4U7J8T0</accession>
<evidence type="ECO:0000313" key="1">
    <source>
        <dbReference type="EMBL" id="QNU66966.1"/>
    </source>
</evidence>
<dbReference type="AlphaFoldDB" id="A0A4U7J8T0"/>
<dbReference type="EMBL" id="CP061336">
    <property type="protein sequence ID" value="QNU66966.1"/>
    <property type="molecule type" value="Genomic_DNA"/>
</dbReference>
<dbReference type="OrthoDB" id="1739739at2"/>
<dbReference type="RefSeq" id="WP_137699116.1">
    <property type="nucleotide sequence ID" value="NZ_CP061336.1"/>
</dbReference>
<protein>
    <submittedName>
        <fullName evidence="1">Uncharacterized protein</fullName>
    </submittedName>
</protein>